<dbReference type="AlphaFoldDB" id="A0A2W5K7V7"/>
<name>A0A2W5K7V7_ANCNO</name>
<dbReference type="EMBL" id="QFPN01000011">
    <property type="protein sequence ID" value="PZQ11594.1"/>
    <property type="molecule type" value="Genomic_DNA"/>
</dbReference>
<feature type="transmembrane region" description="Helical" evidence="2">
    <location>
        <begin position="45"/>
        <end position="65"/>
    </location>
</feature>
<keyword evidence="2" id="KW-0812">Transmembrane</keyword>
<comment type="caution">
    <text evidence="3">The sequence shown here is derived from an EMBL/GenBank/DDBJ whole genome shotgun (WGS) entry which is preliminary data.</text>
</comment>
<keyword evidence="2" id="KW-0472">Membrane</keyword>
<evidence type="ECO:0000256" key="2">
    <source>
        <dbReference type="SAM" id="Phobius"/>
    </source>
</evidence>
<reference evidence="3 4" key="1">
    <citation type="submission" date="2017-08" db="EMBL/GenBank/DDBJ databases">
        <title>Infants hospitalized years apart are colonized by the same room-sourced microbial strains.</title>
        <authorList>
            <person name="Brooks B."/>
            <person name="Olm M.R."/>
            <person name="Firek B.A."/>
            <person name="Baker R."/>
            <person name="Thomas B.C."/>
            <person name="Morowitz M.J."/>
            <person name="Banfield J.F."/>
        </authorList>
    </citation>
    <scope>NUCLEOTIDE SEQUENCE [LARGE SCALE GENOMIC DNA]</scope>
    <source>
        <strain evidence="3">S2_005_003_R2_43</strain>
    </source>
</reference>
<evidence type="ECO:0000313" key="4">
    <source>
        <dbReference type="Proteomes" id="UP000249577"/>
    </source>
</evidence>
<dbReference type="Proteomes" id="UP000249577">
    <property type="component" value="Unassembled WGS sequence"/>
</dbReference>
<feature type="compositionally biased region" description="Polar residues" evidence="1">
    <location>
        <begin position="140"/>
        <end position="150"/>
    </location>
</feature>
<feature type="region of interest" description="Disordered" evidence="1">
    <location>
        <begin position="118"/>
        <end position="158"/>
    </location>
</feature>
<evidence type="ECO:0000313" key="3">
    <source>
        <dbReference type="EMBL" id="PZQ11594.1"/>
    </source>
</evidence>
<keyword evidence="2" id="KW-1133">Transmembrane helix</keyword>
<gene>
    <name evidence="3" type="ORF">DI565_17810</name>
</gene>
<accession>A0A2W5K7V7</accession>
<evidence type="ECO:0008006" key="5">
    <source>
        <dbReference type="Google" id="ProtNLM"/>
    </source>
</evidence>
<proteinExistence type="predicted"/>
<sequence length="158" mass="15937">MKAEFDVCPLEKCVWMAGSHHVMAAPRRNGGSRVAASGQALRRRIWGVLAAYLIVLQAALGGLAAGTSSPAFADPFQTLCAQSASDQAPTPDKPHGGLPNCCVAGCLMLVGMAPPPDGSPLAPADAITPVESGAAAVPDVSTSPDQSPRSSRGPPAAI</sequence>
<evidence type="ECO:0000256" key="1">
    <source>
        <dbReference type="SAM" id="MobiDB-lite"/>
    </source>
</evidence>
<protein>
    <recommendedName>
        <fullName evidence="5">DUF2946 domain-containing protein</fullName>
    </recommendedName>
</protein>
<organism evidence="3 4">
    <name type="scientific">Ancylobacter novellus</name>
    <name type="common">Thiobacillus novellus</name>
    <dbReference type="NCBI Taxonomy" id="921"/>
    <lineage>
        <taxon>Bacteria</taxon>
        <taxon>Pseudomonadati</taxon>
        <taxon>Pseudomonadota</taxon>
        <taxon>Alphaproteobacteria</taxon>
        <taxon>Hyphomicrobiales</taxon>
        <taxon>Xanthobacteraceae</taxon>
        <taxon>Ancylobacter</taxon>
    </lineage>
</organism>